<comment type="caution">
    <text evidence="3">The sequence shown here is derived from an EMBL/GenBank/DDBJ whole genome shotgun (WGS) entry which is preliminary data.</text>
</comment>
<keyword evidence="4" id="KW-1185">Reference proteome</keyword>
<proteinExistence type="predicted"/>
<evidence type="ECO:0000313" key="3">
    <source>
        <dbReference type="EMBL" id="KAF4645371.1"/>
    </source>
</evidence>
<dbReference type="AlphaFoldDB" id="A0A7J6KFT2"/>
<feature type="compositionally biased region" description="Low complexity" evidence="2">
    <location>
        <begin position="291"/>
        <end position="303"/>
    </location>
</feature>
<reference evidence="3 4" key="1">
    <citation type="submission" date="2020-03" db="EMBL/GenBank/DDBJ databases">
        <title>Genome sequence of Toxoplasma gondii RH-88 strain.</title>
        <authorList>
            <person name="Lorenzi H.A."/>
            <person name="Venepally P."/>
            <person name="Rozenberg A."/>
            <person name="Sibley D."/>
        </authorList>
    </citation>
    <scope>NUCLEOTIDE SEQUENCE [LARGE SCALE GENOMIC DNA]</scope>
    <source>
        <strain evidence="3 4">RH-88</strain>
    </source>
</reference>
<dbReference type="Proteomes" id="UP000557509">
    <property type="component" value="Unassembled WGS sequence"/>
</dbReference>
<sequence>MAAPRGLPISAATLMEGVCRAAGLEMRSSELDQKSLGYFLVDIRTRGAVAAQQRYLALQGEYALAYDQYLQAQAALQPRQEAAEKLLGQVDDQLRKAMEQAAKYRLESEKKRYQRAQEQDEFVASTSDPKYYAIMQGLNDTHRSWVDKIVFPFYCFKAQLEECENALWVKHTAIATAQQVNALWTYECQAVQMQLEMIKDEAEHEALGAEAHERFLQHRLQEIRAKNKERKKKLREEKFRRKPDDHAASTSGPYEAEEPGASLSRTQGSASPGSAPKAKTRATSRVKSMRRSSSATAGSAGRQSAVQNCFMDETERGGQQSVCLMLQRCLGTRVELYLGEQRTSTGQSLVAGKNCSDASEY</sequence>
<evidence type="ECO:0000313" key="4">
    <source>
        <dbReference type="Proteomes" id="UP000557509"/>
    </source>
</evidence>
<accession>A0A7J6KFT2</accession>
<organism evidence="3 4">
    <name type="scientific">Toxoplasma gondii</name>
    <dbReference type="NCBI Taxonomy" id="5811"/>
    <lineage>
        <taxon>Eukaryota</taxon>
        <taxon>Sar</taxon>
        <taxon>Alveolata</taxon>
        <taxon>Apicomplexa</taxon>
        <taxon>Conoidasida</taxon>
        <taxon>Coccidia</taxon>
        <taxon>Eucoccidiorida</taxon>
        <taxon>Eimeriorina</taxon>
        <taxon>Sarcocystidae</taxon>
        <taxon>Toxoplasma</taxon>
    </lineage>
</organism>
<evidence type="ECO:0000256" key="1">
    <source>
        <dbReference type="SAM" id="Coils"/>
    </source>
</evidence>
<keyword evidence="1" id="KW-0175">Coiled coil</keyword>
<gene>
    <name evidence="3" type="ORF">TGRH88_004750</name>
</gene>
<feature type="coiled-coil region" evidence="1">
    <location>
        <begin position="80"/>
        <end position="119"/>
    </location>
</feature>
<evidence type="ECO:0000256" key="2">
    <source>
        <dbReference type="SAM" id="MobiDB-lite"/>
    </source>
</evidence>
<feature type="region of interest" description="Disordered" evidence="2">
    <location>
        <begin position="226"/>
        <end position="303"/>
    </location>
</feature>
<feature type="compositionally biased region" description="Basic residues" evidence="2">
    <location>
        <begin position="278"/>
        <end position="290"/>
    </location>
</feature>
<feature type="compositionally biased region" description="Polar residues" evidence="2">
    <location>
        <begin position="263"/>
        <end position="272"/>
    </location>
</feature>
<feature type="compositionally biased region" description="Basic and acidic residues" evidence="2">
    <location>
        <begin position="234"/>
        <end position="247"/>
    </location>
</feature>
<dbReference type="EMBL" id="JAAUHK010000188">
    <property type="protein sequence ID" value="KAF4645371.1"/>
    <property type="molecule type" value="Genomic_DNA"/>
</dbReference>
<protein>
    <submittedName>
        <fullName evidence="3">Uncharacterized protein</fullName>
    </submittedName>
</protein>
<dbReference type="VEuPathDB" id="ToxoDB:TGME49_253570"/>
<name>A0A7J6KFT2_TOXGO</name>